<evidence type="ECO:0000313" key="2">
    <source>
        <dbReference type="EMBL" id="ERM96794.1"/>
    </source>
</evidence>
<name>W1NPW1_AMBTC</name>
<evidence type="ECO:0000313" key="3">
    <source>
        <dbReference type="Proteomes" id="UP000017836"/>
    </source>
</evidence>
<sequence>YGFPSFLVMIMNLAVVKMVLWSMLLVIANRDGNESGRVWVRPDLDANLA</sequence>
<evidence type="ECO:0000256" key="1">
    <source>
        <dbReference type="SAM" id="Phobius"/>
    </source>
</evidence>
<proteinExistence type="predicted"/>
<accession>W1NPW1</accession>
<protein>
    <submittedName>
        <fullName evidence="2">Uncharacterized protein</fullName>
    </submittedName>
</protein>
<keyword evidence="1" id="KW-1133">Transmembrane helix</keyword>
<keyword evidence="3" id="KW-1185">Reference proteome</keyword>
<dbReference type="EMBL" id="KI396850">
    <property type="protein sequence ID" value="ERM96794.1"/>
    <property type="molecule type" value="Genomic_DNA"/>
</dbReference>
<organism evidence="2 3">
    <name type="scientific">Amborella trichopoda</name>
    <dbReference type="NCBI Taxonomy" id="13333"/>
    <lineage>
        <taxon>Eukaryota</taxon>
        <taxon>Viridiplantae</taxon>
        <taxon>Streptophyta</taxon>
        <taxon>Embryophyta</taxon>
        <taxon>Tracheophyta</taxon>
        <taxon>Spermatophyta</taxon>
        <taxon>Magnoliopsida</taxon>
        <taxon>Amborellales</taxon>
        <taxon>Amborellaceae</taxon>
        <taxon>Amborella</taxon>
    </lineage>
</organism>
<dbReference type="HOGENOM" id="CLU_3147531_0_0_1"/>
<dbReference type="AlphaFoldDB" id="W1NPW1"/>
<keyword evidence="1" id="KW-0812">Transmembrane</keyword>
<gene>
    <name evidence="2" type="ORF">AMTR_s00256p00018210</name>
</gene>
<reference evidence="3" key="1">
    <citation type="journal article" date="2013" name="Science">
        <title>The Amborella genome and the evolution of flowering plants.</title>
        <authorList>
            <consortium name="Amborella Genome Project"/>
        </authorList>
    </citation>
    <scope>NUCLEOTIDE SEQUENCE [LARGE SCALE GENOMIC DNA]</scope>
</reference>
<feature type="transmembrane region" description="Helical" evidence="1">
    <location>
        <begin position="6"/>
        <end position="27"/>
    </location>
</feature>
<dbReference type="Gramene" id="ERM96794">
    <property type="protein sequence ID" value="ERM96794"/>
    <property type="gene ID" value="AMTR_s00256p00018210"/>
</dbReference>
<feature type="non-terminal residue" evidence="2">
    <location>
        <position position="1"/>
    </location>
</feature>
<dbReference type="Proteomes" id="UP000017836">
    <property type="component" value="Unassembled WGS sequence"/>
</dbReference>
<keyword evidence="1" id="KW-0472">Membrane</keyword>